<dbReference type="EMBL" id="CP033893">
    <property type="protein sequence ID" value="QDL32175.1"/>
    <property type="molecule type" value="Genomic_DNA"/>
</dbReference>
<reference evidence="1 2" key="1">
    <citation type="submission" date="2018-11" db="EMBL/GenBank/DDBJ databases">
        <title>The first complete genome of Serratia liquefaciens isolated from metalophyte plant revel distinctness adaptive mechanisms in an extreme habitat.</title>
        <authorList>
            <person name="Caneschi W.L."/>
            <person name="Sanchez A.B."/>
            <person name="Felestrino E.B."/>
            <person name="Assis R.A.B."/>
            <person name="Lemes C.G.C."/>
            <person name="Cordeiro I.F."/>
            <person name="Fonseca N.P."/>
            <person name="Villa M."/>
            <person name="Vieira I.T."/>
            <person name="Moraes L.A."/>
            <person name="Kamino L.H.Y."/>
            <person name="do Carmo F."/>
            <person name="Garcia C.M."/>
            <person name="Almeida N.F."/>
            <person name="Silva R.S."/>
            <person name="Ferro J.A."/>
            <person name="Ferro M.I.T."/>
            <person name="Varani A.M."/>
            <person name="Ferreira R.M."/>
            <person name="dos Santos V.L."/>
            <person name="Silva U.C."/>
            <person name="Setubal J.C."/>
            <person name="Moreira L.M."/>
        </authorList>
    </citation>
    <scope>NUCLEOTIDE SEQUENCE [LARGE SCALE GENOMIC DNA]</scope>
    <source>
        <strain evidence="1 2">FG3</strain>
    </source>
</reference>
<accession>A0A515CVI6</accession>
<name>A0A515CVI6_SERLI</name>
<dbReference type="STRING" id="614.XJ20_11865"/>
<sequence length="176" mass="19694">MKKESKSKASYGFSRRHLLKSTLIAGAAFLSVNAVSTPLKRLDYKHTEGLFNQLAQWLTLRQNLDPAFTAAMYSTMASHTEKFGDRLAMLEKRISDSGAPDVQSFISALPAEDENRKLALLIIESFYTGNVGRGRQAVVVNYEKALMFQATSDVTVIPTYIRARPNYWIATPNLEN</sequence>
<evidence type="ECO:0000313" key="2">
    <source>
        <dbReference type="Proteomes" id="UP000317572"/>
    </source>
</evidence>
<dbReference type="InterPro" id="IPR024651">
    <property type="entry name" value="FAD-SLDH_ssu"/>
</dbReference>
<dbReference type="RefSeq" id="WP_142815231.1">
    <property type="nucleotide sequence ID" value="NZ_CP033893.1"/>
</dbReference>
<dbReference type="Proteomes" id="UP000317572">
    <property type="component" value="Chromosome"/>
</dbReference>
<organism evidence="1 2">
    <name type="scientific">Serratia liquefaciens</name>
    <dbReference type="NCBI Taxonomy" id="614"/>
    <lineage>
        <taxon>Bacteria</taxon>
        <taxon>Pseudomonadati</taxon>
        <taxon>Pseudomonadota</taxon>
        <taxon>Gammaproteobacteria</taxon>
        <taxon>Enterobacterales</taxon>
        <taxon>Yersiniaceae</taxon>
        <taxon>Serratia</taxon>
    </lineage>
</organism>
<gene>
    <name evidence="1" type="ORF">EGO53_10395</name>
</gene>
<proteinExistence type="predicted"/>
<evidence type="ECO:0008006" key="3">
    <source>
        <dbReference type="Google" id="ProtNLM"/>
    </source>
</evidence>
<protein>
    <recommendedName>
        <fullName evidence="3">Membrane bound FAD containing D-sorbitol dehydrogenase</fullName>
    </recommendedName>
</protein>
<dbReference type="AlphaFoldDB" id="A0A515CVI6"/>
<dbReference type="PROSITE" id="PS51318">
    <property type="entry name" value="TAT"/>
    <property type="match status" value="1"/>
</dbReference>
<dbReference type="Pfam" id="PF12318">
    <property type="entry name" value="FAD-SLDH"/>
    <property type="match status" value="1"/>
</dbReference>
<evidence type="ECO:0000313" key="1">
    <source>
        <dbReference type="EMBL" id="QDL32175.1"/>
    </source>
</evidence>
<dbReference type="InterPro" id="IPR006311">
    <property type="entry name" value="TAT_signal"/>
</dbReference>